<dbReference type="InterPro" id="IPR000297">
    <property type="entry name" value="PPIase_PpiC"/>
</dbReference>
<keyword evidence="1" id="KW-0697">Rotamase</keyword>
<dbReference type="Proteomes" id="UP000603434">
    <property type="component" value="Unassembled WGS sequence"/>
</dbReference>
<reference evidence="3 4" key="1">
    <citation type="submission" date="2020-08" db="EMBL/GenBank/DDBJ databases">
        <title>Bridging the membrane lipid divide: bacteria of the FCB group superphylum have the potential to synthesize archaeal ether lipids.</title>
        <authorList>
            <person name="Villanueva L."/>
            <person name="Von Meijenfeldt F.A.B."/>
            <person name="Westbye A.B."/>
            <person name="Yadav S."/>
            <person name="Hopmans E.C."/>
            <person name="Dutilh B.E."/>
            <person name="Sinninghe Damste J.S."/>
        </authorList>
    </citation>
    <scope>NUCLEOTIDE SEQUENCE [LARGE SCALE GENOMIC DNA]</scope>
    <source>
        <strain evidence="3">NIOZ-UU30</strain>
    </source>
</reference>
<feature type="domain" description="PpiC" evidence="2">
    <location>
        <begin position="1"/>
        <end position="41"/>
    </location>
</feature>
<dbReference type="InterPro" id="IPR046357">
    <property type="entry name" value="PPIase_dom_sf"/>
</dbReference>
<dbReference type="SUPFAM" id="SSF54534">
    <property type="entry name" value="FKBP-like"/>
    <property type="match status" value="1"/>
</dbReference>
<proteinExistence type="predicted"/>
<sequence length="102" mass="11620">MGYLTRNQYTPLTNVAFGMKPGEISKPFKTPYGWDIIRVTEFVKKQEIPPAEKIQRARARMEALQTAQVYQEIMKNLKEKNTVVLYADNIKQLAAATAGKTQ</sequence>
<gene>
    <name evidence="3" type="ORF">H8E23_13430</name>
</gene>
<organism evidence="3 4">
    <name type="scientific">Candidatus Desulfatibia profunda</name>
    <dbReference type="NCBI Taxonomy" id="2841695"/>
    <lineage>
        <taxon>Bacteria</taxon>
        <taxon>Pseudomonadati</taxon>
        <taxon>Thermodesulfobacteriota</taxon>
        <taxon>Desulfobacteria</taxon>
        <taxon>Desulfobacterales</taxon>
        <taxon>Desulfobacterales incertae sedis</taxon>
        <taxon>Candidatus Desulfatibia</taxon>
    </lineage>
</organism>
<evidence type="ECO:0000313" key="4">
    <source>
        <dbReference type="Proteomes" id="UP000603434"/>
    </source>
</evidence>
<protein>
    <submittedName>
        <fullName evidence="3">Peptidylprolyl isomerase</fullName>
    </submittedName>
</protein>
<keyword evidence="1 3" id="KW-0413">Isomerase</keyword>
<evidence type="ECO:0000259" key="2">
    <source>
        <dbReference type="PROSITE" id="PS50198"/>
    </source>
</evidence>
<dbReference type="Gene3D" id="3.10.50.40">
    <property type="match status" value="1"/>
</dbReference>
<dbReference type="GO" id="GO:0003755">
    <property type="term" value="F:peptidyl-prolyl cis-trans isomerase activity"/>
    <property type="evidence" value="ECO:0007669"/>
    <property type="project" value="UniProtKB-KW"/>
</dbReference>
<dbReference type="AlphaFoldDB" id="A0A8J6NYH5"/>
<evidence type="ECO:0000313" key="3">
    <source>
        <dbReference type="EMBL" id="MBC8362388.1"/>
    </source>
</evidence>
<comment type="caution">
    <text evidence="3">The sequence shown here is derived from an EMBL/GenBank/DDBJ whole genome shotgun (WGS) entry which is preliminary data.</text>
</comment>
<accession>A0A8J6NYH5</accession>
<evidence type="ECO:0000256" key="1">
    <source>
        <dbReference type="PROSITE-ProRule" id="PRU00278"/>
    </source>
</evidence>
<dbReference type="Pfam" id="PF13145">
    <property type="entry name" value="Rotamase_2"/>
    <property type="match status" value="1"/>
</dbReference>
<name>A0A8J6NYH5_9BACT</name>
<dbReference type="PROSITE" id="PS50198">
    <property type="entry name" value="PPIC_PPIASE_2"/>
    <property type="match status" value="1"/>
</dbReference>
<dbReference type="EMBL" id="JACNJH010000186">
    <property type="protein sequence ID" value="MBC8362388.1"/>
    <property type="molecule type" value="Genomic_DNA"/>
</dbReference>